<organism evidence="2 3">
    <name type="scientific">Roseofilum reptotaenium AO1-A</name>
    <dbReference type="NCBI Taxonomy" id="1925591"/>
    <lineage>
        <taxon>Bacteria</taxon>
        <taxon>Bacillati</taxon>
        <taxon>Cyanobacteriota</taxon>
        <taxon>Cyanophyceae</taxon>
        <taxon>Desertifilales</taxon>
        <taxon>Desertifilaceae</taxon>
        <taxon>Roseofilum</taxon>
    </lineage>
</organism>
<sequence>MSSLSESIEEFRSMINRLVDQLEQVSNSSRTIPSTEVDQLSQKLAELMENLEEADGQMRTATELLDEIRSTWG</sequence>
<reference evidence="2" key="1">
    <citation type="submission" date="2016-10" db="EMBL/GenBank/DDBJ databases">
        <title>CRISPR-Cas defence system in Roseofilum reptotaenium: evidence of a bacteriophage-cyanobacterium arms race in the coral black band disease.</title>
        <authorList>
            <person name="Buerger P."/>
            <person name="Wood-Charlson E.M."/>
            <person name="Weynberg K.D."/>
            <person name="Willis B."/>
            <person name="Van Oppen M.J."/>
        </authorList>
    </citation>
    <scope>NUCLEOTIDE SEQUENCE [LARGE SCALE GENOMIC DNA]</scope>
    <source>
        <strain evidence="2">AO1-A</strain>
    </source>
</reference>
<dbReference type="AlphaFoldDB" id="A0A1L9QRI8"/>
<dbReference type="EMBL" id="MLAW01000019">
    <property type="protein sequence ID" value="OJJ25246.1"/>
    <property type="molecule type" value="Genomic_DNA"/>
</dbReference>
<keyword evidence="1" id="KW-0175">Coiled coil</keyword>
<comment type="caution">
    <text evidence="2">The sequence shown here is derived from an EMBL/GenBank/DDBJ whole genome shotgun (WGS) entry which is preliminary data.</text>
</comment>
<evidence type="ECO:0000313" key="2">
    <source>
        <dbReference type="EMBL" id="OJJ25246.1"/>
    </source>
</evidence>
<dbReference type="Proteomes" id="UP000183940">
    <property type="component" value="Unassembled WGS sequence"/>
</dbReference>
<gene>
    <name evidence="2" type="ORF">BI308_12230</name>
</gene>
<keyword evidence="3" id="KW-1185">Reference proteome</keyword>
<protein>
    <submittedName>
        <fullName evidence="2">Uncharacterized protein</fullName>
    </submittedName>
</protein>
<name>A0A1L9QRI8_9CYAN</name>
<evidence type="ECO:0000313" key="3">
    <source>
        <dbReference type="Proteomes" id="UP000183940"/>
    </source>
</evidence>
<evidence type="ECO:0000256" key="1">
    <source>
        <dbReference type="SAM" id="Coils"/>
    </source>
</evidence>
<accession>A0A1L9QRI8</accession>
<dbReference type="STRING" id="1925591.BI308_12230"/>
<proteinExistence type="predicted"/>
<feature type="coiled-coil region" evidence="1">
    <location>
        <begin position="8"/>
        <end position="71"/>
    </location>
</feature>